<dbReference type="InterPro" id="IPR028992">
    <property type="entry name" value="Hedgehog/Intein_dom"/>
</dbReference>
<feature type="domain" description="Hedgehog/Intein (Hint)" evidence="2">
    <location>
        <begin position="33"/>
        <end position="165"/>
    </location>
</feature>
<proteinExistence type="predicted"/>
<evidence type="ECO:0000313" key="4">
    <source>
        <dbReference type="Proteomes" id="UP001193035"/>
    </source>
</evidence>
<reference evidence="3 4" key="1">
    <citation type="submission" date="2019-05" db="EMBL/GenBank/DDBJ databases">
        <title>Ruegeria sp. nov., isolated from tidal flat.</title>
        <authorList>
            <person name="Kim W."/>
        </authorList>
    </citation>
    <scope>NUCLEOTIDE SEQUENCE [LARGE SCALE GENOMIC DNA]</scope>
    <source>
        <strain evidence="3 4">CAU 1488</strain>
    </source>
</reference>
<dbReference type="EMBL" id="VCPD01000001">
    <property type="protein sequence ID" value="TMV09669.1"/>
    <property type="molecule type" value="Genomic_DNA"/>
</dbReference>
<evidence type="ECO:0000313" key="3">
    <source>
        <dbReference type="EMBL" id="TMV09669.1"/>
    </source>
</evidence>
<evidence type="ECO:0000256" key="1">
    <source>
        <dbReference type="SAM" id="MobiDB-lite"/>
    </source>
</evidence>
<dbReference type="Proteomes" id="UP001193035">
    <property type="component" value="Unassembled WGS sequence"/>
</dbReference>
<sequence length="251" mass="26702">MFEVNGNSGSQFFSGEDGLRVANGSVVTRRSGLLHGTAVLTDRGWRPVEKIVAGDLVRTLDHDFQQVASTEREVLALPDDGLSEENRPVRVPAGSVFNKRPLWLMPEQGMLVDCDAVSEFADDRQAVISARLLKGVCGIASGLPGARLGLATLSFATDEVIYVEGGMMAYCPSMATKRWTSGAANKKGYAVLSGAQAEGVAKQLARLNDATTLASPLGELPTAIPNKPVLPVRPVNVDRRPGRPGRPKPLA</sequence>
<protein>
    <recommendedName>
        <fullName evidence="2">Hedgehog/Intein (Hint) domain-containing protein</fullName>
    </recommendedName>
</protein>
<feature type="compositionally biased region" description="Basic residues" evidence="1">
    <location>
        <begin position="242"/>
        <end position="251"/>
    </location>
</feature>
<evidence type="ECO:0000259" key="2">
    <source>
        <dbReference type="Pfam" id="PF13403"/>
    </source>
</evidence>
<accession>A0ABY2X3X4</accession>
<name>A0ABY2X3X4_9RHOB</name>
<feature type="region of interest" description="Disordered" evidence="1">
    <location>
        <begin position="228"/>
        <end position="251"/>
    </location>
</feature>
<keyword evidence="4" id="KW-1185">Reference proteome</keyword>
<comment type="caution">
    <text evidence="3">The sequence shown here is derived from an EMBL/GenBank/DDBJ whole genome shotgun (WGS) entry which is preliminary data.</text>
</comment>
<gene>
    <name evidence="3" type="ORF">FGK63_00950</name>
</gene>
<dbReference type="Pfam" id="PF13403">
    <property type="entry name" value="Hint_2"/>
    <property type="match status" value="1"/>
</dbReference>
<organism evidence="3 4">
    <name type="scientific">Ruegeria sediminis</name>
    <dbReference type="NCBI Taxonomy" id="2583820"/>
    <lineage>
        <taxon>Bacteria</taxon>
        <taxon>Pseudomonadati</taxon>
        <taxon>Pseudomonadota</taxon>
        <taxon>Alphaproteobacteria</taxon>
        <taxon>Rhodobacterales</taxon>
        <taxon>Roseobacteraceae</taxon>
        <taxon>Ruegeria</taxon>
    </lineage>
</organism>